<dbReference type="PROSITE" id="PS50069">
    <property type="entry name" value="CULLIN_2"/>
    <property type="match status" value="1"/>
</dbReference>
<dbReference type="Pfam" id="PF00888">
    <property type="entry name" value="Cullin"/>
    <property type="match status" value="1"/>
</dbReference>
<organism evidence="5 6">
    <name type="scientific">Camellia sinensis</name>
    <name type="common">Tea plant</name>
    <name type="synonym">Thea sinensis</name>
    <dbReference type="NCBI Taxonomy" id="4442"/>
    <lineage>
        <taxon>Eukaryota</taxon>
        <taxon>Viridiplantae</taxon>
        <taxon>Streptophyta</taxon>
        <taxon>Embryophyta</taxon>
        <taxon>Tracheophyta</taxon>
        <taxon>Spermatophyta</taxon>
        <taxon>Magnoliopsida</taxon>
        <taxon>eudicotyledons</taxon>
        <taxon>Gunneridae</taxon>
        <taxon>Pentapetalae</taxon>
        <taxon>asterids</taxon>
        <taxon>Ericales</taxon>
        <taxon>Theaceae</taxon>
        <taxon>Camellia</taxon>
    </lineage>
</organism>
<reference evidence="5 6" key="2">
    <citation type="submission" date="2020-07" db="EMBL/GenBank/DDBJ databases">
        <title>Genome assembly of wild tea tree DASZ reveals pedigree and selection history of tea varieties.</title>
        <authorList>
            <person name="Zhang W."/>
        </authorList>
    </citation>
    <scope>NUCLEOTIDE SEQUENCE [LARGE SCALE GENOMIC DNA]</scope>
    <source>
        <strain evidence="6">cv. G240</strain>
        <tissue evidence="5">Leaf</tissue>
    </source>
</reference>
<gene>
    <name evidence="5" type="ORF">HYC85_024784</name>
</gene>
<dbReference type="InterPro" id="IPR016158">
    <property type="entry name" value="Cullin_homology"/>
</dbReference>
<comment type="similarity">
    <text evidence="1 2 3">Belongs to the cullin family.</text>
</comment>
<evidence type="ECO:0000313" key="5">
    <source>
        <dbReference type="EMBL" id="KAF5937278.1"/>
    </source>
</evidence>
<dbReference type="InterPro" id="IPR001373">
    <property type="entry name" value="Cullin_N"/>
</dbReference>
<proteinExistence type="inferred from homology"/>
<dbReference type="Proteomes" id="UP000593564">
    <property type="component" value="Unassembled WGS sequence"/>
</dbReference>
<name>A0A7J7GCZ2_CAMSI</name>
<dbReference type="InterPro" id="IPR036317">
    <property type="entry name" value="Cullin_homology_sf"/>
</dbReference>
<evidence type="ECO:0000256" key="2">
    <source>
        <dbReference type="PROSITE-ProRule" id="PRU00330"/>
    </source>
</evidence>
<dbReference type="EMBL" id="JACBKZ010000012">
    <property type="protein sequence ID" value="KAF5937278.1"/>
    <property type="molecule type" value="Genomic_DNA"/>
</dbReference>
<evidence type="ECO:0000313" key="6">
    <source>
        <dbReference type="Proteomes" id="UP000593564"/>
    </source>
</evidence>
<dbReference type="InterPro" id="IPR016159">
    <property type="entry name" value="Cullin_repeat-like_dom_sf"/>
</dbReference>
<feature type="domain" description="Cullin family profile" evidence="4">
    <location>
        <begin position="83"/>
        <end position="181"/>
    </location>
</feature>
<dbReference type="AlphaFoldDB" id="A0A7J7GCZ2"/>
<protein>
    <recommendedName>
        <fullName evidence="4">Cullin family profile domain-containing protein</fullName>
    </recommendedName>
</protein>
<keyword evidence="6" id="KW-1185">Reference proteome</keyword>
<dbReference type="SUPFAM" id="SSF74788">
    <property type="entry name" value="Cullin repeat-like"/>
    <property type="match status" value="1"/>
</dbReference>
<evidence type="ECO:0000259" key="4">
    <source>
        <dbReference type="PROSITE" id="PS50069"/>
    </source>
</evidence>
<dbReference type="SUPFAM" id="SSF75632">
    <property type="entry name" value="Cullin homology domain"/>
    <property type="match status" value="1"/>
</dbReference>
<comment type="caution">
    <text evidence="5">The sequence shown here is derived from an EMBL/GenBank/DDBJ whole genome shotgun (WGS) entry which is preliminary data.</text>
</comment>
<sequence length="181" mass="20526">MPSATNYFSPQAENGLGSQEQLQLESVETDALSLIQVFVGKVIELHDKCMAYVNDFFANHSLFHKALKEAFEVFCNESISGFSSAELLASFCDNILKGGSEKWSDETNKDTLDKVVSLFSHFNFVFGSEVASYISDKDLFAEFYRKKRSLHLLFDKSANDNHERIIMSKLKQRWGMLIIGD</sequence>
<dbReference type="InterPro" id="IPR045093">
    <property type="entry name" value="Cullin"/>
</dbReference>
<accession>A0A7J7GCZ2</accession>
<reference evidence="6" key="1">
    <citation type="journal article" date="2020" name="Nat. Commun.">
        <title>Genome assembly of wild tea tree DASZ reveals pedigree and selection history of tea varieties.</title>
        <authorList>
            <person name="Zhang W."/>
            <person name="Zhang Y."/>
            <person name="Qiu H."/>
            <person name="Guo Y."/>
            <person name="Wan H."/>
            <person name="Zhang X."/>
            <person name="Scossa F."/>
            <person name="Alseekh S."/>
            <person name="Zhang Q."/>
            <person name="Wang P."/>
            <person name="Xu L."/>
            <person name="Schmidt M.H."/>
            <person name="Jia X."/>
            <person name="Li D."/>
            <person name="Zhu A."/>
            <person name="Guo F."/>
            <person name="Chen W."/>
            <person name="Ni D."/>
            <person name="Usadel B."/>
            <person name="Fernie A.R."/>
            <person name="Wen W."/>
        </authorList>
    </citation>
    <scope>NUCLEOTIDE SEQUENCE [LARGE SCALE GENOMIC DNA]</scope>
    <source>
        <strain evidence="6">cv. G240</strain>
    </source>
</reference>
<dbReference type="GO" id="GO:0006511">
    <property type="term" value="P:ubiquitin-dependent protein catabolic process"/>
    <property type="evidence" value="ECO:0007669"/>
    <property type="project" value="InterPro"/>
</dbReference>
<dbReference type="Gene3D" id="1.20.1310.10">
    <property type="entry name" value="Cullin Repeats"/>
    <property type="match status" value="2"/>
</dbReference>
<dbReference type="PANTHER" id="PTHR11932">
    <property type="entry name" value="CULLIN"/>
    <property type="match status" value="1"/>
</dbReference>
<evidence type="ECO:0000256" key="1">
    <source>
        <dbReference type="ARBA" id="ARBA00006019"/>
    </source>
</evidence>
<dbReference type="GO" id="GO:0031625">
    <property type="term" value="F:ubiquitin protein ligase binding"/>
    <property type="evidence" value="ECO:0007669"/>
    <property type="project" value="InterPro"/>
</dbReference>
<evidence type="ECO:0000256" key="3">
    <source>
        <dbReference type="RuleBase" id="RU003829"/>
    </source>
</evidence>